<dbReference type="EMBL" id="JANBVO010000056">
    <property type="protein sequence ID" value="KAJ9132552.1"/>
    <property type="molecule type" value="Genomic_DNA"/>
</dbReference>
<dbReference type="PRINTS" id="PR00081">
    <property type="entry name" value="GDHRDH"/>
</dbReference>
<proteinExistence type="predicted"/>
<organism evidence="1 2">
    <name type="scientific">Pleurostoma richardsiae</name>
    <dbReference type="NCBI Taxonomy" id="41990"/>
    <lineage>
        <taxon>Eukaryota</taxon>
        <taxon>Fungi</taxon>
        <taxon>Dikarya</taxon>
        <taxon>Ascomycota</taxon>
        <taxon>Pezizomycotina</taxon>
        <taxon>Sordariomycetes</taxon>
        <taxon>Sordariomycetidae</taxon>
        <taxon>Calosphaeriales</taxon>
        <taxon>Pleurostomataceae</taxon>
        <taxon>Pleurostoma</taxon>
    </lineage>
</organism>
<comment type="caution">
    <text evidence="1">The sequence shown here is derived from an EMBL/GenBank/DDBJ whole genome shotgun (WGS) entry which is preliminary data.</text>
</comment>
<dbReference type="PANTHER" id="PTHR45458:SF3">
    <property type="entry name" value="CHAIN DEHYDROGENASE (ATSC), PUTATIVE-RELATED"/>
    <property type="match status" value="1"/>
</dbReference>
<dbReference type="InterPro" id="IPR052184">
    <property type="entry name" value="SDR_enzymes"/>
</dbReference>
<dbReference type="PANTHER" id="PTHR45458">
    <property type="entry name" value="SHORT-CHAIN DEHYDROGENASE/REDUCTASE SDR"/>
    <property type="match status" value="1"/>
</dbReference>
<name>A0AA38VKH0_9PEZI</name>
<gene>
    <name evidence="1" type="ORF">NKR23_g11156</name>
</gene>
<protein>
    <submittedName>
        <fullName evidence="1">NAD(P)-binding protein</fullName>
    </submittedName>
</protein>
<dbReference type="Proteomes" id="UP001174694">
    <property type="component" value="Unassembled WGS sequence"/>
</dbReference>
<sequence length="270" mass="28476">MPSYLVTGAGRGLGYAILKVLAAEPSNTVIGLVRNRKATQERLAADGVTNAHILTSDITDEQGLRLAAEEAGKILRDRGLDVLINNAAYVSDLTALKSLQDFEQNTEGVIVDTQKSFDINVLGVLKTVFAFLPLIKAGTLKKVVAISSGMADIDLINEIKLANAAPYAVSKAALSTLFAKLNAAYEDQGILFISLCPGLVATAEGEKAYSDDDLARLQGINAKFEKYAPSFRAQQPTAAASSVLAAISRSSLAGGSGGSFLSHNGTKRWM</sequence>
<dbReference type="InterPro" id="IPR002347">
    <property type="entry name" value="SDR_fam"/>
</dbReference>
<reference evidence="1" key="1">
    <citation type="submission" date="2022-07" db="EMBL/GenBank/DDBJ databases">
        <title>Fungi with potential for degradation of polypropylene.</title>
        <authorList>
            <person name="Gostincar C."/>
        </authorList>
    </citation>
    <scope>NUCLEOTIDE SEQUENCE</scope>
    <source>
        <strain evidence="1">EXF-13308</strain>
    </source>
</reference>
<dbReference type="SUPFAM" id="SSF51735">
    <property type="entry name" value="NAD(P)-binding Rossmann-fold domains"/>
    <property type="match status" value="1"/>
</dbReference>
<dbReference type="InterPro" id="IPR036291">
    <property type="entry name" value="NAD(P)-bd_dom_sf"/>
</dbReference>
<evidence type="ECO:0000313" key="2">
    <source>
        <dbReference type="Proteomes" id="UP001174694"/>
    </source>
</evidence>
<accession>A0AA38VKH0</accession>
<keyword evidence="2" id="KW-1185">Reference proteome</keyword>
<evidence type="ECO:0000313" key="1">
    <source>
        <dbReference type="EMBL" id="KAJ9132552.1"/>
    </source>
</evidence>
<dbReference type="GO" id="GO:0016616">
    <property type="term" value="F:oxidoreductase activity, acting on the CH-OH group of donors, NAD or NADP as acceptor"/>
    <property type="evidence" value="ECO:0007669"/>
    <property type="project" value="TreeGrafter"/>
</dbReference>
<dbReference type="AlphaFoldDB" id="A0AA38VKH0"/>
<dbReference type="Pfam" id="PF00106">
    <property type="entry name" value="adh_short"/>
    <property type="match status" value="1"/>
</dbReference>
<dbReference type="Gene3D" id="3.40.50.720">
    <property type="entry name" value="NAD(P)-binding Rossmann-like Domain"/>
    <property type="match status" value="1"/>
</dbReference>